<dbReference type="AGR" id="WB:WBGene00021632"/>
<keyword evidence="2" id="KW-1133">Transmembrane helix</keyword>
<dbReference type="GeneID" id="172031"/>
<keyword evidence="5" id="KW-1185">Reference proteome</keyword>
<reference evidence="4 5" key="1">
    <citation type="journal article" date="1998" name="Science">
        <title>Genome sequence of the nematode C. elegans: a platform for investigating biology.</title>
        <authorList>
            <consortium name="The C. elegans sequencing consortium"/>
            <person name="Sulson J.E."/>
            <person name="Waterston R."/>
        </authorList>
    </citation>
    <scope>NUCLEOTIDE SEQUENCE [LARGE SCALE GENOMIC DNA]</scope>
    <source>
        <strain evidence="4 5">Bristol N2</strain>
    </source>
</reference>
<dbReference type="InParanoid" id="Q9N4V5"/>
<dbReference type="AlphaFoldDB" id="Q9N4V5"/>
<feature type="signal peptide" evidence="3">
    <location>
        <begin position="1"/>
        <end position="21"/>
    </location>
</feature>
<keyword evidence="2" id="KW-0812">Transmembrane</keyword>
<dbReference type="CTD" id="172031"/>
<feature type="region of interest" description="Disordered" evidence="1">
    <location>
        <begin position="400"/>
        <end position="425"/>
    </location>
</feature>
<feature type="transmembrane region" description="Helical" evidence="2">
    <location>
        <begin position="312"/>
        <end position="333"/>
    </location>
</feature>
<name>Q9N4V5_CAEEL</name>
<dbReference type="STRING" id="6239.Y47D9A.5.2"/>
<dbReference type="OrthoDB" id="5819557at2759"/>
<evidence type="ECO:0000256" key="1">
    <source>
        <dbReference type="SAM" id="MobiDB-lite"/>
    </source>
</evidence>
<dbReference type="WormBase" id="Y47D9A.5">
    <property type="protein sequence ID" value="CE40216"/>
    <property type="gene ID" value="WBGene00021632"/>
</dbReference>
<gene>
    <name evidence="4" type="ORF">CELE_Y47D9A.5</name>
    <name evidence="4 6" type="ORF">Y47D9A.5</name>
</gene>
<dbReference type="KEGG" id="cel:CELE_Y47D9A.5"/>
<evidence type="ECO:0000256" key="3">
    <source>
        <dbReference type="SAM" id="SignalP"/>
    </source>
</evidence>
<accession>Q9N4V5</accession>
<keyword evidence="3" id="KW-0732">Signal</keyword>
<dbReference type="PaxDb" id="6239-Y47D9A.5.2"/>
<dbReference type="FunCoup" id="Q9N4V5">
    <property type="interactions" value="308"/>
</dbReference>
<dbReference type="OMA" id="YCSEDYC"/>
<dbReference type="Proteomes" id="UP000001940">
    <property type="component" value="Chromosome I"/>
</dbReference>
<feature type="chain" id="PRO_5004330354" evidence="3">
    <location>
        <begin position="22"/>
        <end position="425"/>
    </location>
</feature>
<evidence type="ECO:0000313" key="6">
    <source>
        <dbReference type="WormBase" id="Y47D9A.5"/>
    </source>
</evidence>
<keyword evidence="2" id="KW-0472">Membrane</keyword>
<dbReference type="UCSC" id="Y47D9A.5.2">
    <property type="organism name" value="c. elegans"/>
</dbReference>
<evidence type="ECO:0000313" key="5">
    <source>
        <dbReference type="Proteomes" id="UP000001940"/>
    </source>
</evidence>
<sequence length="425" mass="48044">MNILLQLLISFLFLSDSYVESQTRRCQSDMDCTTSILLTGCNLTSFSDESTNFKNNSKLQKLFQDKQLDSTESPHCEISSNKSSKKGISINCYCAKSFFAACLSSTIIAESIYQLKNTINIDGVVDQSNPHINHDCILDGFERYRLNIAKRKPGQFSWSFDMKSQQLRASNPPSTPEILSLQNNSRIVVDIICIDKRIINIRVSCSEDYCHRNDIDVHEHFMIPLKTFVMLRKSLDSGKLEHLWKCDKMYNNTIAVQYALKGFQELFYASLYKSLPSPNALPTLKQIGVSRHKLKQNGTLEPENSSAHICSWIVMAFFVLPLIFSIFAVFCLCGNNYRTELGHFANPNLKDIEMTLLERLQKNENPQVESLKKPKLPRSEIIDIAMNTSSQMGNITDLGSEGPTGASSMKTAKTFHHKSSLDSTI</sequence>
<organism evidence="4 5">
    <name type="scientific">Caenorhabditis elegans</name>
    <dbReference type="NCBI Taxonomy" id="6239"/>
    <lineage>
        <taxon>Eukaryota</taxon>
        <taxon>Metazoa</taxon>
        <taxon>Ecdysozoa</taxon>
        <taxon>Nematoda</taxon>
        <taxon>Chromadorea</taxon>
        <taxon>Rhabditida</taxon>
        <taxon>Rhabditina</taxon>
        <taxon>Rhabditomorpha</taxon>
        <taxon>Rhabditoidea</taxon>
        <taxon>Rhabditidae</taxon>
        <taxon>Peloderinae</taxon>
        <taxon>Caenorhabditis</taxon>
    </lineage>
</organism>
<evidence type="ECO:0000256" key="2">
    <source>
        <dbReference type="SAM" id="Phobius"/>
    </source>
</evidence>
<protein>
    <submittedName>
        <fullName evidence="4">Uncharacterized protein</fullName>
    </submittedName>
</protein>
<evidence type="ECO:0000313" key="4">
    <source>
        <dbReference type="EMBL" id="CCD67165.1"/>
    </source>
</evidence>
<proteinExistence type="predicted"/>
<dbReference type="RefSeq" id="NP_491347.2">
    <property type="nucleotide sequence ID" value="NM_058946.4"/>
</dbReference>
<dbReference type="HOGENOM" id="CLU_622927_0_0_1"/>
<dbReference type="EMBL" id="BX284601">
    <property type="protein sequence ID" value="CCD67165.1"/>
    <property type="molecule type" value="Genomic_DNA"/>
</dbReference>
<dbReference type="eggNOG" id="ENOG502THG9">
    <property type="taxonomic scope" value="Eukaryota"/>
</dbReference>
<dbReference type="Bgee" id="WBGene00021632">
    <property type="expression patterns" value="Expressed in adult organism and 1 other cell type or tissue"/>
</dbReference>